<evidence type="ECO:0000313" key="2">
    <source>
        <dbReference type="Proteomes" id="UP000663671"/>
    </source>
</evidence>
<sequence length="117" mass="13193">MGRRNLGIHQARLDEDGGIINQVQDMSPSSVVCTEISEKLDIVTVDEFGGMSQINLQETRVNSIRGKLLAPLMFSMRLAVEALRAAQIIMMQHIGETSMLWTETKKSLKIISWYWQG</sequence>
<proteinExistence type="predicted"/>
<dbReference type="EMBL" id="CP069111">
    <property type="protein sequence ID" value="QSS61936.1"/>
    <property type="molecule type" value="Genomic_DNA"/>
</dbReference>
<gene>
    <name evidence="1" type="ORF">I7I51_04113</name>
</gene>
<protein>
    <submittedName>
        <fullName evidence="1">Uncharacterized protein</fullName>
    </submittedName>
</protein>
<evidence type="ECO:0000313" key="1">
    <source>
        <dbReference type="EMBL" id="QSS61936.1"/>
    </source>
</evidence>
<dbReference type="OrthoDB" id="10495643at2759"/>
<accession>A0A8A1M5Z9</accession>
<organism evidence="1 2">
    <name type="scientific">Ajellomyces capsulatus</name>
    <name type="common">Darling's disease fungus</name>
    <name type="synonym">Histoplasma capsulatum</name>
    <dbReference type="NCBI Taxonomy" id="5037"/>
    <lineage>
        <taxon>Eukaryota</taxon>
        <taxon>Fungi</taxon>
        <taxon>Dikarya</taxon>
        <taxon>Ascomycota</taxon>
        <taxon>Pezizomycotina</taxon>
        <taxon>Eurotiomycetes</taxon>
        <taxon>Eurotiomycetidae</taxon>
        <taxon>Onygenales</taxon>
        <taxon>Ajellomycetaceae</taxon>
        <taxon>Histoplasma</taxon>
    </lineage>
</organism>
<reference evidence="1" key="1">
    <citation type="submission" date="2021-01" db="EMBL/GenBank/DDBJ databases">
        <title>Chromosome-level genome assembly of a human fungal pathogen reveals clustering of transcriptionally co-regulated genes.</title>
        <authorList>
            <person name="Voorhies M."/>
            <person name="Cohen S."/>
            <person name="Shea T.P."/>
            <person name="Petrus S."/>
            <person name="Munoz J.F."/>
            <person name="Poplawski S."/>
            <person name="Goldman W.E."/>
            <person name="Michael T."/>
            <person name="Cuomo C.A."/>
            <person name="Sil A."/>
            <person name="Beyhan S."/>
        </authorList>
    </citation>
    <scope>NUCLEOTIDE SEQUENCE</scope>
    <source>
        <strain evidence="1">WU24</strain>
    </source>
</reference>
<dbReference type="VEuPathDB" id="FungiDB:I7I51_04113"/>
<name>A0A8A1M5Z9_AJECA</name>
<dbReference type="AlphaFoldDB" id="A0A8A1M5Z9"/>
<dbReference type="Proteomes" id="UP000663671">
    <property type="component" value="Chromosome 5"/>
</dbReference>